<dbReference type="InterPro" id="IPR036322">
    <property type="entry name" value="WD40_repeat_dom_sf"/>
</dbReference>
<reference evidence="5 6" key="1">
    <citation type="submission" date="2016-08" db="EMBL/GenBank/DDBJ databases">
        <title>A Parts List for Fungal Cellulosomes Revealed by Comparative Genomics.</title>
        <authorList>
            <consortium name="DOE Joint Genome Institute"/>
            <person name="Haitjema C.H."/>
            <person name="Gilmore S.P."/>
            <person name="Henske J.K."/>
            <person name="Solomon K.V."/>
            <person name="De Groot R."/>
            <person name="Kuo A."/>
            <person name="Mondo S.J."/>
            <person name="Salamov A.A."/>
            <person name="Labutti K."/>
            <person name="Zhao Z."/>
            <person name="Chiniquy J."/>
            <person name="Barry K."/>
            <person name="Brewer H.M."/>
            <person name="Purvine S.O."/>
            <person name="Wright A.T."/>
            <person name="Boxma B."/>
            <person name="Van Alen T."/>
            <person name="Hackstein J.H."/>
            <person name="Baker S.E."/>
            <person name="Grigoriev I.V."/>
            <person name="O'Malley M.A."/>
        </authorList>
    </citation>
    <scope>NUCLEOTIDE SEQUENCE [LARGE SCALE GENOMIC DNA]</scope>
    <source>
        <strain evidence="5 6">S4</strain>
    </source>
</reference>
<dbReference type="SUPFAM" id="SSF50978">
    <property type="entry name" value="WD40 repeat-like"/>
    <property type="match status" value="1"/>
</dbReference>
<feature type="region of interest" description="Disordered" evidence="4">
    <location>
        <begin position="259"/>
        <end position="278"/>
    </location>
</feature>
<evidence type="ECO:0000313" key="5">
    <source>
        <dbReference type="EMBL" id="ORX83493.1"/>
    </source>
</evidence>
<proteinExistence type="inferred from homology"/>
<dbReference type="Proteomes" id="UP000193944">
    <property type="component" value="Unassembled WGS sequence"/>
</dbReference>
<gene>
    <name evidence="5" type="ORF">BCR32DRAFT_201759</name>
</gene>
<dbReference type="AlphaFoldDB" id="A0A1Y1XCP5"/>
<dbReference type="Pfam" id="PF21032">
    <property type="entry name" value="PROPPIN"/>
    <property type="match status" value="1"/>
</dbReference>
<evidence type="ECO:0000313" key="6">
    <source>
        <dbReference type="Proteomes" id="UP000193944"/>
    </source>
</evidence>
<accession>A0A1Y1XCP5</accession>
<organism evidence="5 6">
    <name type="scientific">Anaeromyces robustus</name>
    <dbReference type="NCBI Taxonomy" id="1754192"/>
    <lineage>
        <taxon>Eukaryota</taxon>
        <taxon>Fungi</taxon>
        <taxon>Fungi incertae sedis</taxon>
        <taxon>Chytridiomycota</taxon>
        <taxon>Chytridiomycota incertae sedis</taxon>
        <taxon>Neocallimastigomycetes</taxon>
        <taxon>Neocallimastigales</taxon>
        <taxon>Neocallimastigaceae</taxon>
        <taxon>Anaeromyces</taxon>
    </lineage>
</organism>
<evidence type="ECO:0000256" key="2">
    <source>
        <dbReference type="ARBA" id="ARBA00022737"/>
    </source>
</evidence>
<name>A0A1Y1XCP5_9FUNG</name>
<evidence type="ECO:0000256" key="4">
    <source>
        <dbReference type="SAM" id="MobiDB-lite"/>
    </source>
</evidence>
<sequence>MSISKKKTQDAGLFISFNQDFSCLSVGSRNGYQIFNCDPFGKCYSQEDLGIGIVEMLFSTSLVAIVGNGEKMNSSQRRLLIANTKRNSTICELSFGSAILAIKINRKTIVVVLEEFIYIYDIGNINLLETIDTCPNPNALCSLSPSPDMCYLAYPSGTTVSGDLIVYDAIQMQKVCIISAHKSALSCIQFNYSGKMIATASDKGTVIRVFSSQVGDLLYQFRRGTYPVHIYSISFNLSDTFLCVSSDSDTVHIFKLRDNEPKQNEENNETNSSRPMSLLNGVKNRVSSMLIPDAINTIFEPQRDFAFATIPQESKGVKNICAINK</sequence>
<dbReference type="InterPro" id="IPR048720">
    <property type="entry name" value="PROPPIN"/>
</dbReference>
<keyword evidence="2" id="KW-0677">Repeat</keyword>
<dbReference type="SMART" id="SM00320">
    <property type="entry name" value="WD40"/>
    <property type="match status" value="2"/>
</dbReference>
<dbReference type="OrthoDB" id="1667587at2759"/>
<dbReference type="STRING" id="1754192.A0A1Y1XCP5"/>
<dbReference type="GO" id="GO:0005737">
    <property type="term" value="C:cytoplasm"/>
    <property type="evidence" value="ECO:0007669"/>
    <property type="project" value="UniProtKB-ARBA"/>
</dbReference>
<keyword evidence="6" id="KW-1185">Reference proteome</keyword>
<dbReference type="InterPro" id="IPR001680">
    <property type="entry name" value="WD40_rpt"/>
</dbReference>
<reference evidence="5 6" key="2">
    <citation type="submission" date="2016-08" db="EMBL/GenBank/DDBJ databases">
        <title>Pervasive Adenine N6-methylation of Active Genes in Fungi.</title>
        <authorList>
            <consortium name="DOE Joint Genome Institute"/>
            <person name="Mondo S.J."/>
            <person name="Dannebaum R.O."/>
            <person name="Kuo R.C."/>
            <person name="Labutti K."/>
            <person name="Haridas S."/>
            <person name="Kuo A."/>
            <person name="Salamov A."/>
            <person name="Ahrendt S.R."/>
            <person name="Lipzen A."/>
            <person name="Sullivan W."/>
            <person name="Andreopoulos W.B."/>
            <person name="Clum A."/>
            <person name="Lindquist E."/>
            <person name="Daum C."/>
            <person name="Ramamoorthy G.K."/>
            <person name="Gryganskyi A."/>
            <person name="Culley D."/>
            <person name="Magnuson J.K."/>
            <person name="James T.Y."/>
            <person name="O'Malley M.A."/>
            <person name="Stajich J.E."/>
            <person name="Spatafora J.W."/>
            <person name="Visel A."/>
            <person name="Grigoriev I.V."/>
        </authorList>
    </citation>
    <scope>NUCLEOTIDE SEQUENCE [LARGE SCALE GENOMIC DNA]</scope>
    <source>
        <strain evidence="5 6">S4</strain>
    </source>
</reference>
<protein>
    <submittedName>
        <fullName evidence="5">WD40 repeat-like protein</fullName>
    </submittedName>
</protein>
<dbReference type="PANTHER" id="PTHR11227">
    <property type="entry name" value="WD-REPEAT PROTEIN INTERACTING WITH PHOSPHOINOSIDES WIPI -RELATED"/>
    <property type="match status" value="1"/>
</dbReference>
<keyword evidence="1" id="KW-0853">WD repeat</keyword>
<dbReference type="InterPro" id="IPR015943">
    <property type="entry name" value="WD40/YVTN_repeat-like_dom_sf"/>
</dbReference>
<evidence type="ECO:0000256" key="3">
    <source>
        <dbReference type="ARBA" id="ARBA00025740"/>
    </source>
</evidence>
<dbReference type="EMBL" id="MCFG01000072">
    <property type="protein sequence ID" value="ORX83493.1"/>
    <property type="molecule type" value="Genomic_DNA"/>
</dbReference>
<comment type="similarity">
    <text evidence="3">Belongs to the WD repeat PROPPIN family.</text>
</comment>
<comment type="caution">
    <text evidence="5">The sequence shown here is derived from an EMBL/GenBank/DDBJ whole genome shotgun (WGS) entry which is preliminary data.</text>
</comment>
<evidence type="ECO:0000256" key="1">
    <source>
        <dbReference type="ARBA" id="ARBA00022574"/>
    </source>
</evidence>
<dbReference type="Gene3D" id="2.130.10.10">
    <property type="entry name" value="YVTN repeat-like/Quinoprotein amine dehydrogenase"/>
    <property type="match status" value="1"/>
</dbReference>